<keyword evidence="1" id="KW-1133">Transmembrane helix</keyword>
<sequence>MQKITAQIFWLSLLCGCISIFYFLSLAIGLPVIVTTLLIIIASFFLYRKMMQWLVKPEVEAEPMPPKALYILLGSIVLFCIFEIFLSRKYGDWDSITIWNFHALFLRDPEHWKRIFLYTEYAHSDYPLLTSGTTAFFWRLFYPAMPGLVPFTLTAMFCTLVPVLIYLELYKKNLQLATLTLLVFLSNSYYLNCGIVQYADIDLSFFLLGAFVAINYYKKEAKPAYILLCGMMLGSCLWTKNEGIMIAAIFGLFYFRTFTKGKNLVYFLAGIAPFILGVAILKLVYAPANDLIDGQHKVAWQNILDKERYKLIFGYISDKLNERFSAIKIGLILYVLDCVFRQRFPAKNLLMLFVIMGGYILVYIYTPHDLEWHLKTSVDRLILQLVPAAVYIMSLDLSSLRLKTVEQ</sequence>
<dbReference type="AlphaFoldDB" id="A0A2W2BDL5"/>
<feature type="transmembrane region" description="Helical" evidence="1">
    <location>
        <begin position="197"/>
        <end position="217"/>
    </location>
</feature>
<evidence type="ECO:0000313" key="3">
    <source>
        <dbReference type="Proteomes" id="UP000248745"/>
    </source>
</evidence>
<proteinExistence type="predicted"/>
<accession>A0A2W2BDL5</accession>
<dbReference type="OrthoDB" id="671834at2"/>
<comment type="caution">
    <text evidence="2">The sequence shown here is derived from an EMBL/GenBank/DDBJ whole genome shotgun (WGS) entry which is preliminary data.</text>
</comment>
<evidence type="ECO:0008006" key="4">
    <source>
        <dbReference type="Google" id="ProtNLM"/>
    </source>
</evidence>
<keyword evidence="1" id="KW-0812">Transmembrane</keyword>
<dbReference type="EMBL" id="QKTW01000003">
    <property type="protein sequence ID" value="PZF74349.1"/>
    <property type="molecule type" value="Genomic_DNA"/>
</dbReference>
<protein>
    <recommendedName>
        <fullName evidence="4">Glycosyltransferase RgtA/B/C/D-like domain-containing protein</fullName>
    </recommendedName>
</protein>
<feature type="transmembrane region" description="Helical" evidence="1">
    <location>
        <begin position="174"/>
        <end position="191"/>
    </location>
</feature>
<feature type="transmembrane region" description="Helical" evidence="1">
    <location>
        <begin position="68"/>
        <end position="86"/>
    </location>
</feature>
<evidence type="ECO:0000256" key="1">
    <source>
        <dbReference type="SAM" id="Phobius"/>
    </source>
</evidence>
<feature type="transmembrane region" description="Helical" evidence="1">
    <location>
        <begin position="7"/>
        <end position="24"/>
    </location>
</feature>
<feature type="transmembrane region" description="Helical" evidence="1">
    <location>
        <begin position="349"/>
        <end position="366"/>
    </location>
</feature>
<feature type="transmembrane region" description="Helical" evidence="1">
    <location>
        <begin position="30"/>
        <end position="47"/>
    </location>
</feature>
<organism evidence="2 3">
    <name type="scientific">Taibaiella soli</name>
    <dbReference type="NCBI Taxonomy" id="1649169"/>
    <lineage>
        <taxon>Bacteria</taxon>
        <taxon>Pseudomonadati</taxon>
        <taxon>Bacteroidota</taxon>
        <taxon>Chitinophagia</taxon>
        <taxon>Chitinophagales</taxon>
        <taxon>Chitinophagaceae</taxon>
        <taxon>Taibaiella</taxon>
    </lineage>
</organism>
<evidence type="ECO:0000313" key="2">
    <source>
        <dbReference type="EMBL" id="PZF74349.1"/>
    </source>
</evidence>
<keyword evidence="1" id="KW-0472">Membrane</keyword>
<feature type="transmembrane region" description="Helical" evidence="1">
    <location>
        <begin position="224"/>
        <end position="253"/>
    </location>
</feature>
<gene>
    <name evidence="2" type="ORF">DN068_01850</name>
</gene>
<feature type="transmembrane region" description="Helical" evidence="1">
    <location>
        <begin position="265"/>
        <end position="285"/>
    </location>
</feature>
<dbReference type="RefSeq" id="WP_110997186.1">
    <property type="nucleotide sequence ID" value="NZ_QKTW01000003.1"/>
</dbReference>
<dbReference type="Proteomes" id="UP000248745">
    <property type="component" value="Unassembled WGS sequence"/>
</dbReference>
<feature type="transmembrane region" description="Helical" evidence="1">
    <location>
        <begin position="148"/>
        <end position="167"/>
    </location>
</feature>
<feature type="transmembrane region" description="Helical" evidence="1">
    <location>
        <begin position="381"/>
        <end position="400"/>
    </location>
</feature>
<dbReference type="PROSITE" id="PS51257">
    <property type="entry name" value="PROKAR_LIPOPROTEIN"/>
    <property type="match status" value="1"/>
</dbReference>
<name>A0A2W2BDL5_9BACT</name>
<reference evidence="2 3" key="1">
    <citation type="submission" date="2018-06" db="EMBL/GenBank/DDBJ databases">
        <title>Mucibacter soli gen. nov., sp. nov., a new member of the family Chitinophagaceae producing mucin.</title>
        <authorList>
            <person name="Kim M.-K."/>
            <person name="Park S."/>
            <person name="Kim T.-S."/>
            <person name="Joung Y."/>
            <person name="Han J.-H."/>
            <person name="Kim S.B."/>
        </authorList>
    </citation>
    <scope>NUCLEOTIDE SEQUENCE [LARGE SCALE GENOMIC DNA]</scope>
    <source>
        <strain evidence="2 3">R1-15</strain>
    </source>
</reference>
<keyword evidence="3" id="KW-1185">Reference proteome</keyword>